<feature type="transmembrane region" description="Helical" evidence="10">
    <location>
        <begin position="7"/>
        <end position="30"/>
    </location>
</feature>
<dbReference type="GO" id="GO:0051453">
    <property type="term" value="P:regulation of intracellular pH"/>
    <property type="evidence" value="ECO:0007669"/>
    <property type="project" value="TreeGrafter"/>
</dbReference>
<keyword evidence="5 10" id="KW-1133">Transmembrane helix</keyword>
<dbReference type="InterPro" id="IPR018422">
    <property type="entry name" value="Cation/H_exchanger_CPA1"/>
</dbReference>
<keyword evidence="8 10" id="KW-0472">Membrane</keyword>
<evidence type="ECO:0000256" key="1">
    <source>
        <dbReference type="ARBA" id="ARBA00004651"/>
    </source>
</evidence>
<feature type="domain" description="Cation/H+ exchanger transmembrane" evidence="11">
    <location>
        <begin position="13"/>
        <end position="426"/>
    </location>
</feature>
<dbReference type="PANTHER" id="PTHR10110">
    <property type="entry name" value="SODIUM/HYDROGEN EXCHANGER"/>
    <property type="match status" value="1"/>
</dbReference>
<dbReference type="OrthoDB" id="441412at2759"/>
<dbReference type="GO" id="GO:0005886">
    <property type="term" value="C:plasma membrane"/>
    <property type="evidence" value="ECO:0007669"/>
    <property type="project" value="UniProtKB-SubCell"/>
</dbReference>
<dbReference type="GO" id="GO:0015385">
    <property type="term" value="F:sodium:proton antiporter activity"/>
    <property type="evidence" value="ECO:0007669"/>
    <property type="project" value="InterPro"/>
</dbReference>
<feature type="transmembrane region" description="Helical" evidence="10">
    <location>
        <begin position="402"/>
        <end position="428"/>
    </location>
</feature>
<dbReference type="InterPro" id="IPR006153">
    <property type="entry name" value="Cation/H_exchanger_TM"/>
</dbReference>
<evidence type="ECO:0000256" key="8">
    <source>
        <dbReference type="ARBA" id="ARBA00023136"/>
    </source>
</evidence>
<evidence type="ECO:0000313" key="12">
    <source>
        <dbReference type="EMBL" id="EJK76216.1"/>
    </source>
</evidence>
<keyword evidence="3" id="KW-1003">Cell membrane</keyword>
<evidence type="ECO:0000256" key="6">
    <source>
        <dbReference type="ARBA" id="ARBA00023053"/>
    </source>
</evidence>
<keyword evidence="7" id="KW-0406">Ion transport</keyword>
<feature type="transmembrane region" description="Helical" evidence="10">
    <location>
        <begin position="361"/>
        <end position="382"/>
    </location>
</feature>
<keyword evidence="4 10" id="KW-0812">Transmembrane</keyword>
<evidence type="ECO:0000256" key="10">
    <source>
        <dbReference type="SAM" id="Phobius"/>
    </source>
</evidence>
<evidence type="ECO:0000256" key="2">
    <source>
        <dbReference type="ARBA" id="ARBA00022448"/>
    </source>
</evidence>
<evidence type="ECO:0000256" key="4">
    <source>
        <dbReference type="ARBA" id="ARBA00022692"/>
    </source>
</evidence>
<gene>
    <name evidence="12" type="ORF">THAOC_02039</name>
</gene>
<dbReference type="Proteomes" id="UP000266841">
    <property type="component" value="Unassembled WGS sequence"/>
</dbReference>
<evidence type="ECO:0000256" key="3">
    <source>
        <dbReference type="ARBA" id="ARBA00022475"/>
    </source>
</evidence>
<dbReference type="OMA" id="GHAMAYV"/>
<keyword evidence="6" id="KW-0915">Sodium</keyword>
<evidence type="ECO:0000256" key="7">
    <source>
        <dbReference type="ARBA" id="ARBA00023065"/>
    </source>
</evidence>
<feature type="transmembrane region" description="Helical" evidence="10">
    <location>
        <begin position="109"/>
        <end position="132"/>
    </location>
</feature>
<reference evidence="12 13" key="1">
    <citation type="journal article" date="2012" name="Genome Biol.">
        <title>Genome and low-iron response of an oceanic diatom adapted to chronic iron limitation.</title>
        <authorList>
            <person name="Lommer M."/>
            <person name="Specht M."/>
            <person name="Roy A.S."/>
            <person name="Kraemer L."/>
            <person name="Andreson R."/>
            <person name="Gutowska M.A."/>
            <person name="Wolf J."/>
            <person name="Bergner S.V."/>
            <person name="Schilhabel M.B."/>
            <person name="Klostermeier U.C."/>
            <person name="Beiko R.G."/>
            <person name="Rosenstiel P."/>
            <person name="Hippler M."/>
            <person name="Laroche J."/>
        </authorList>
    </citation>
    <scope>NUCLEOTIDE SEQUENCE [LARGE SCALE GENOMIC DNA]</scope>
    <source>
        <strain evidence="12 13">CCMP1005</strain>
    </source>
</reference>
<proteinExistence type="predicted"/>
<comment type="caution">
    <text evidence="12">The sequence shown here is derived from an EMBL/GenBank/DDBJ whole genome shotgun (WGS) entry which is preliminary data.</text>
</comment>
<dbReference type="GO" id="GO:0098719">
    <property type="term" value="P:sodium ion import across plasma membrane"/>
    <property type="evidence" value="ECO:0007669"/>
    <property type="project" value="TreeGrafter"/>
</dbReference>
<evidence type="ECO:0000256" key="5">
    <source>
        <dbReference type="ARBA" id="ARBA00022989"/>
    </source>
</evidence>
<dbReference type="Pfam" id="PF00999">
    <property type="entry name" value="Na_H_Exchanger"/>
    <property type="match status" value="1"/>
</dbReference>
<keyword evidence="9" id="KW-0739">Sodium transport</keyword>
<feature type="transmembrane region" description="Helical" evidence="10">
    <location>
        <begin position="188"/>
        <end position="214"/>
    </location>
</feature>
<feature type="transmembrane region" description="Helical" evidence="10">
    <location>
        <begin position="76"/>
        <end position="103"/>
    </location>
</feature>
<protein>
    <recommendedName>
        <fullName evidence="11">Cation/H+ exchanger transmembrane domain-containing protein</fullName>
    </recommendedName>
</protein>
<dbReference type="eggNOG" id="KOG1965">
    <property type="taxonomic scope" value="Eukaryota"/>
</dbReference>
<comment type="subcellular location">
    <subcellularLocation>
        <location evidence="1">Cell membrane</location>
        <topology evidence="1">Multi-pass membrane protein</topology>
    </subcellularLocation>
</comment>
<dbReference type="EMBL" id="AGNL01002444">
    <property type="protein sequence ID" value="EJK76216.1"/>
    <property type="molecule type" value="Genomic_DNA"/>
</dbReference>
<evidence type="ECO:0000259" key="11">
    <source>
        <dbReference type="Pfam" id="PF00999"/>
    </source>
</evidence>
<sequence>MGTNDFLAYLLKPYTGVMFIIGALLGWASSMNNSNAVVTDSIHLWLSIDGEVIILSFLPGLLFLDSYNVDIHMFQAGFFQLVIFAFPMMLAGTGLTALVAYFFFPYGWSFDLCMTFGSILAATDPVAVAVLLNELGAPPRLKTHISGESLLNDGAAVVFFNIFSSRFTYELGIKGFGKLVRWSEGIKMFLRLSLGGILIGILFGMVLVILLFNLNRGLSPEENVVQVTTTICLAYLTFFVSEVLCHCSGILSVVFCGLTAKALGEHLVNDHKLIHHFWQTMEHLLNSVLFTLGGAVWGGVVSKKNGDIHYFTGTDWAYLAVLFLAVQFIRFISVVVFFPLTKRIGLGTNWREAMFMSYSGLRGAVGVSLALLLSAEVFSHTNNSSVLSHPQREQNIVMVEKLFGFTGGISFLTLAINGTSCGFMLKILGLVKPTKSRQQIVRGFYAHCVQLSLVEYLKLLTDTRFGDIDFAVLKENVSIVKNVTEEQLLAALEGFRREYPYHPEPDLTNIVSYLAPSNILGGVRRSLAPSLSTSSLVVSSVERETLYDYSSFLDIDAVLEERNVFSELLRREFHHQIETGELDSRSSIALSLLRGVDLASAGQGRDQGAAPNYWQETLAHQSNLTKHGEWALHLYRVGGMFHWKRGDRDYHAIRTRVLTALSFIKAHSAAQETFKTQFSYANSNTLSLAEKAIIDESRRQVDMADAAIHLVDTEDLQAIKSQYCCQLLLRKSAGYLEDLTSQGLLTHRETGHYLEKIDSELRLLRVSSELKSEVKMKRSKVAPAPELRI</sequence>
<feature type="transmembrane region" description="Helical" evidence="10">
    <location>
        <begin position="284"/>
        <end position="301"/>
    </location>
</feature>
<feature type="transmembrane region" description="Helical" evidence="10">
    <location>
        <begin position="316"/>
        <end position="340"/>
    </location>
</feature>
<keyword evidence="13" id="KW-1185">Reference proteome</keyword>
<evidence type="ECO:0000313" key="13">
    <source>
        <dbReference type="Proteomes" id="UP000266841"/>
    </source>
</evidence>
<keyword evidence="2" id="KW-0813">Transport</keyword>
<name>K0TMH0_THAOC</name>
<dbReference type="Gene3D" id="6.10.140.1330">
    <property type="match status" value="1"/>
</dbReference>
<evidence type="ECO:0000256" key="9">
    <source>
        <dbReference type="ARBA" id="ARBA00023201"/>
    </source>
</evidence>
<accession>K0TMH0</accession>
<dbReference type="AlphaFoldDB" id="K0TMH0"/>
<dbReference type="GO" id="GO:0015386">
    <property type="term" value="F:potassium:proton antiporter activity"/>
    <property type="evidence" value="ECO:0007669"/>
    <property type="project" value="TreeGrafter"/>
</dbReference>
<feature type="transmembrane region" description="Helical" evidence="10">
    <location>
        <begin position="234"/>
        <end position="263"/>
    </location>
</feature>
<dbReference type="PANTHER" id="PTHR10110:SF86">
    <property type="entry name" value="SODIUM_HYDROGEN EXCHANGER 7"/>
    <property type="match status" value="1"/>
</dbReference>
<organism evidence="12 13">
    <name type="scientific">Thalassiosira oceanica</name>
    <name type="common">Marine diatom</name>
    <dbReference type="NCBI Taxonomy" id="159749"/>
    <lineage>
        <taxon>Eukaryota</taxon>
        <taxon>Sar</taxon>
        <taxon>Stramenopiles</taxon>
        <taxon>Ochrophyta</taxon>
        <taxon>Bacillariophyta</taxon>
        <taxon>Coscinodiscophyceae</taxon>
        <taxon>Thalassiosirophycidae</taxon>
        <taxon>Thalassiosirales</taxon>
        <taxon>Thalassiosiraceae</taxon>
        <taxon>Thalassiosira</taxon>
    </lineage>
</organism>
<feature type="transmembrane region" description="Helical" evidence="10">
    <location>
        <begin position="42"/>
        <end position="64"/>
    </location>
</feature>